<dbReference type="Proteomes" id="UP001501586">
    <property type="component" value="Unassembled WGS sequence"/>
</dbReference>
<evidence type="ECO:0000259" key="4">
    <source>
        <dbReference type="PROSITE" id="PS51077"/>
    </source>
</evidence>
<evidence type="ECO:0000313" key="6">
    <source>
        <dbReference type="EMBL" id="GAA4284998.1"/>
    </source>
</evidence>
<evidence type="ECO:0000259" key="5">
    <source>
        <dbReference type="PROSITE" id="PS51078"/>
    </source>
</evidence>
<comment type="caution">
    <text evidence="6">The sequence shown here is derived from an EMBL/GenBank/DDBJ whole genome shotgun (WGS) entry which is preliminary data.</text>
</comment>
<dbReference type="RefSeq" id="WP_236862958.1">
    <property type="nucleotide sequence ID" value="NZ_BAABAZ010000006.1"/>
</dbReference>
<evidence type="ECO:0000256" key="1">
    <source>
        <dbReference type="ARBA" id="ARBA00023015"/>
    </source>
</evidence>
<dbReference type="InterPro" id="IPR050707">
    <property type="entry name" value="HTH_MetabolicPath_Reg"/>
</dbReference>
<dbReference type="SMART" id="SM00346">
    <property type="entry name" value="HTH_ICLR"/>
    <property type="match status" value="1"/>
</dbReference>
<dbReference type="PANTHER" id="PTHR30136">
    <property type="entry name" value="HELIX-TURN-HELIX TRANSCRIPTIONAL REGULATOR, ICLR FAMILY"/>
    <property type="match status" value="1"/>
</dbReference>
<keyword evidence="3" id="KW-0804">Transcription</keyword>
<dbReference type="SUPFAM" id="SSF46785">
    <property type="entry name" value="Winged helix' DNA-binding domain"/>
    <property type="match status" value="1"/>
</dbReference>
<dbReference type="SUPFAM" id="SSF55781">
    <property type="entry name" value="GAF domain-like"/>
    <property type="match status" value="1"/>
</dbReference>
<dbReference type="PROSITE" id="PS51078">
    <property type="entry name" value="ICLR_ED"/>
    <property type="match status" value="1"/>
</dbReference>
<organism evidence="6 7">
    <name type="scientific">Brevibacterium daeguense</name>
    <dbReference type="NCBI Taxonomy" id="909936"/>
    <lineage>
        <taxon>Bacteria</taxon>
        <taxon>Bacillati</taxon>
        <taxon>Actinomycetota</taxon>
        <taxon>Actinomycetes</taxon>
        <taxon>Micrococcales</taxon>
        <taxon>Brevibacteriaceae</taxon>
        <taxon>Brevibacterium</taxon>
    </lineage>
</organism>
<reference evidence="7" key="1">
    <citation type="journal article" date="2019" name="Int. J. Syst. Evol. Microbiol.">
        <title>The Global Catalogue of Microorganisms (GCM) 10K type strain sequencing project: providing services to taxonomists for standard genome sequencing and annotation.</title>
        <authorList>
            <consortium name="The Broad Institute Genomics Platform"/>
            <consortium name="The Broad Institute Genome Sequencing Center for Infectious Disease"/>
            <person name="Wu L."/>
            <person name="Ma J."/>
        </authorList>
    </citation>
    <scope>NUCLEOTIDE SEQUENCE [LARGE SCALE GENOMIC DNA]</scope>
    <source>
        <strain evidence="7">JCM 17458</strain>
    </source>
</reference>
<keyword evidence="1" id="KW-0805">Transcription regulation</keyword>
<keyword evidence="2" id="KW-0238">DNA-binding</keyword>
<dbReference type="Gene3D" id="1.10.10.10">
    <property type="entry name" value="Winged helix-like DNA-binding domain superfamily/Winged helix DNA-binding domain"/>
    <property type="match status" value="1"/>
</dbReference>
<gene>
    <name evidence="6" type="ORF">GCM10022261_25290</name>
</gene>
<dbReference type="InterPro" id="IPR014757">
    <property type="entry name" value="Tscrpt_reg_IclR_C"/>
</dbReference>
<dbReference type="PANTHER" id="PTHR30136:SF24">
    <property type="entry name" value="HTH-TYPE TRANSCRIPTIONAL REPRESSOR ALLR"/>
    <property type="match status" value="1"/>
</dbReference>
<name>A0ABP8EMP1_9MICO</name>
<evidence type="ECO:0000313" key="7">
    <source>
        <dbReference type="Proteomes" id="UP001501586"/>
    </source>
</evidence>
<dbReference type="InterPro" id="IPR029016">
    <property type="entry name" value="GAF-like_dom_sf"/>
</dbReference>
<feature type="domain" description="HTH iclR-type" evidence="4">
    <location>
        <begin position="7"/>
        <end position="68"/>
    </location>
</feature>
<dbReference type="Pfam" id="PF09339">
    <property type="entry name" value="HTH_IclR"/>
    <property type="match status" value="1"/>
</dbReference>
<feature type="domain" description="IclR-ED" evidence="5">
    <location>
        <begin position="69"/>
        <end position="245"/>
    </location>
</feature>
<protein>
    <submittedName>
        <fullName evidence="6">IclR family transcriptional regulator</fullName>
    </submittedName>
</protein>
<dbReference type="Gene3D" id="3.30.450.40">
    <property type="match status" value="1"/>
</dbReference>
<dbReference type="PROSITE" id="PS51077">
    <property type="entry name" value="HTH_ICLR"/>
    <property type="match status" value="1"/>
</dbReference>
<dbReference type="Pfam" id="PF01614">
    <property type="entry name" value="IclR_C"/>
    <property type="match status" value="1"/>
</dbReference>
<sequence length="247" mass="25901">MASPHRVQSVDRTVDVLEALADAGGAARTKDLAATIELPIATVHRILTTLTARGLVLQLADRSYSLGPRLVRLGAVAAHQVGSEAQPVLAELAETLGETVNLAFFTRDSMTYVAQAEAARSMRMFTEVGRRVPLYNTGVGKAVLATFPDDEVRALLSQPAPGSAPKPDVPAVLAEIARARERGYAVDDEEQEIGVRCLAVAVEGGPAPAGLSVSGPTSRLVPDSFAEVAQALRSTAANLADGWRRAG</sequence>
<dbReference type="InterPro" id="IPR036390">
    <property type="entry name" value="WH_DNA-bd_sf"/>
</dbReference>
<accession>A0ABP8EMP1</accession>
<dbReference type="EMBL" id="BAABAZ010000006">
    <property type="protein sequence ID" value="GAA4284998.1"/>
    <property type="molecule type" value="Genomic_DNA"/>
</dbReference>
<dbReference type="InterPro" id="IPR005471">
    <property type="entry name" value="Tscrpt_reg_IclR_N"/>
</dbReference>
<evidence type="ECO:0000256" key="3">
    <source>
        <dbReference type="ARBA" id="ARBA00023163"/>
    </source>
</evidence>
<proteinExistence type="predicted"/>
<dbReference type="InterPro" id="IPR036388">
    <property type="entry name" value="WH-like_DNA-bd_sf"/>
</dbReference>
<evidence type="ECO:0000256" key="2">
    <source>
        <dbReference type="ARBA" id="ARBA00023125"/>
    </source>
</evidence>
<keyword evidence="7" id="KW-1185">Reference proteome</keyword>